<name>A0A8J2PFM9_9HEXA</name>
<sequence>MFKQPMPIIIEKIPGSRVQMRVCLMGEKSVTNDLVEDTRLDVGFEERFKKMNTTEQGIFCDGHLGNTYIH</sequence>
<evidence type="ECO:0000313" key="2">
    <source>
        <dbReference type="Proteomes" id="UP000708208"/>
    </source>
</evidence>
<gene>
    <name evidence="1" type="ORF">AFUS01_LOCUS23797</name>
</gene>
<dbReference type="EMBL" id="CAJVCH010290448">
    <property type="protein sequence ID" value="CAG7785155.1"/>
    <property type="molecule type" value="Genomic_DNA"/>
</dbReference>
<proteinExistence type="predicted"/>
<dbReference type="Proteomes" id="UP000708208">
    <property type="component" value="Unassembled WGS sequence"/>
</dbReference>
<feature type="non-terminal residue" evidence="1">
    <location>
        <position position="1"/>
    </location>
</feature>
<dbReference type="AlphaFoldDB" id="A0A8J2PFM9"/>
<accession>A0A8J2PFM9</accession>
<reference evidence="1" key="1">
    <citation type="submission" date="2021-06" db="EMBL/GenBank/DDBJ databases">
        <authorList>
            <person name="Hodson N. C."/>
            <person name="Mongue J. A."/>
            <person name="Jaron S. K."/>
        </authorList>
    </citation>
    <scope>NUCLEOTIDE SEQUENCE</scope>
</reference>
<evidence type="ECO:0000313" key="1">
    <source>
        <dbReference type="EMBL" id="CAG7785155.1"/>
    </source>
</evidence>
<keyword evidence="2" id="KW-1185">Reference proteome</keyword>
<organism evidence="1 2">
    <name type="scientific">Allacma fusca</name>
    <dbReference type="NCBI Taxonomy" id="39272"/>
    <lineage>
        <taxon>Eukaryota</taxon>
        <taxon>Metazoa</taxon>
        <taxon>Ecdysozoa</taxon>
        <taxon>Arthropoda</taxon>
        <taxon>Hexapoda</taxon>
        <taxon>Collembola</taxon>
        <taxon>Symphypleona</taxon>
        <taxon>Sminthuridae</taxon>
        <taxon>Allacma</taxon>
    </lineage>
</organism>
<protein>
    <submittedName>
        <fullName evidence="1">Uncharacterized protein</fullName>
    </submittedName>
</protein>
<comment type="caution">
    <text evidence="1">The sequence shown here is derived from an EMBL/GenBank/DDBJ whole genome shotgun (WGS) entry which is preliminary data.</text>
</comment>